<proteinExistence type="predicted"/>
<protein>
    <submittedName>
        <fullName evidence="1">Uncharacterized protein</fullName>
    </submittedName>
</protein>
<comment type="caution">
    <text evidence="1">The sequence shown here is derived from an EMBL/GenBank/DDBJ whole genome shotgun (WGS) entry which is preliminary data.</text>
</comment>
<organism evidence="1">
    <name type="scientific">bioreactor metagenome</name>
    <dbReference type="NCBI Taxonomy" id="1076179"/>
    <lineage>
        <taxon>unclassified sequences</taxon>
        <taxon>metagenomes</taxon>
        <taxon>ecological metagenomes</taxon>
    </lineage>
</organism>
<evidence type="ECO:0000313" key="1">
    <source>
        <dbReference type="EMBL" id="MPM73898.1"/>
    </source>
</evidence>
<reference evidence="1" key="1">
    <citation type="submission" date="2019-08" db="EMBL/GenBank/DDBJ databases">
        <authorList>
            <person name="Kucharzyk K."/>
            <person name="Murdoch R.W."/>
            <person name="Higgins S."/>
            <person name="Loffler F."/>
        </authorList>
    </citation>
    <scope>NUCLEOTIDE SEQUENCE</scope>
</reference>
<dbReference type="AlphaFoldDB" id="A0A645CAG6"/>
<sequence length="95" mass="10340">MYILVGYAQAATSLCNDPGHARARQVGDHARTGVHHGFKHDDAEGLGTFTRCEAEHVALSEQCVLLSLIHGTQQAYARRLIGEPEFGDQGFKFSA</sequence>
<dbReference type="EMBL" id="VSSQ01025637">
    <property type="protein sequence ID" value="MPM73898.1"/>
    <property type="molecule type" value="Genomic_DNA"/>
</dbReference>
<gene>
    <name evidence="1" type="ORF">SDC9_120883</name>
</gene>
<accession>A0A645CAG6</accession>
<name>A0A645CAG6_9ZZZZ</name>